<evidence type="ECO:0000259" key="2">
    <source>
        <dbReference type="SMART" id="SM00989"/>
    </source>
</evidence>
<comment type="caution">
    <text evidence="3">The sequence shown here is derived from an EMBL/GenBank/DDBJ whole genome shotgun (WGS) entry which is preliminary data.</text>
</comment>
<feature type="domain" description="4-vinyl reductase 4VR" evidence="2">
    <location>
        <begin position="117"/>
        <end position="179"/>
    </location>
</feature>
<dbReference type="InterPro" id="IPR051448">
    <property type="entry name" value="CdaR-like_regulators"/>
</dbReference>
<dbReference type="PANTHER" id="PTHR33744:SF1">
    <property type="entry name" value="DNA-BINDING TRANSCRIPTIONAL ACTIVATOR ADER"/>
    <property type="match status" value="1"/>
</dbReference>
<dbReference type="PANTHER" id="PTHR33744">
    <property type="entry name" value="CARBOHYDRATE DIACID REGULATOR"/>
    <property type="match status" value="1"/>
</dbReference>
<dbReference type="InterPro" id="IPR029016">
    <property type="entry name" value="GAF-like_dom_sf"/>
</dbReference>
<dbReference type="InterPro" id="IPR042070">
    <property type="entry name" value="PucR_C-HTH_sf"/>
</dbReference>
<dbReference type="Gene3D" id="3.30.450.40">
    <property type="match status" value="1"/>
</dbReference>
<dbReference type="SMART" id="SM00989">
    <property type="entry name" value="V4R"/>
    <property type="match status" value="1"/>
</dbReference>
<keyword evidence="4" id="KW-1185">Reference proteome</keyword>
<dbReference type="Gene3D" id="1.10.10.2840">
    <property type="entry name" value="PucR C-terminal helix-turn-helix domain"/>
    <property type="match status" value="1"/>
</dbReference>
<dbReference type="SUPFAM" id="SSF111126">
    <property type="entry name" value="Ligand-binding domain in the NO signalling and Golgi transport"/>
    <property type="match status" value="1"/>
</dbReference>
<proteinExistence type="inferred from homology"/>
<dbReference type="EMBL" id="JAUSTP010000049">
    <property type="protein sequence ID" value="MDQ0191512.1"/>
    <property type="molecule type" value="Genomic_DNA"/>
</dbReference>
<dbReference type="InterPro" id="IPR024096">
    <property type="entry name" value="NO_sig/Golgi_transp_ligand-bd"/>
</dbReference>
<comment type="similarity">
    <text evidence="1">Belongs to the CdaR family.</text>
</comment>
<reference evidence="3 4" key="1">
    <citation type="submission" date="2023-07" db="EMBL/GenBank/DDBJ databases">
        <title>Genomic Encyclopedia of Type Strains, Phase IV (KMG-IV): sequencing the most valuable type-strain genomes for metagenomic binning, comparative biology and taxonomic classification.</title>
        <authorList>
            <person name="Goeker M."/>
        </authorList>
    </citation>
    <scope>NUCLEOTIDE SEQUENCE [LARGE SCALE GENOMIC DNA]</scope>
    <source>
        <strain evidence="3 4">DSM 4006</strain>
    </source>
</reference>
<dbReference type="Pfam" id="PF17853">
    <property type="entry name" value="GGDEF_2"/>
    <property type="match status" value="1"/>
</dbReference>
<protein>
    <submittedName>
        <fullName evidence="3">Sugar diacid utilization regulator</fullName>
    </submittedName>
</protein>
<dbReference type="Pfam" id="PF06505">
    <property type="entry name" value="XylR_N"/>
    <property type="match status" value="1"/>
</dbReference>
<dbReference type="RefSeq" id="WP_274454800.1">
    <property type="nucleotide sequence ID" value="NZ_CP067097.1"/>
</dbReference>
<dbReference type="InterPro" id="IPR041522">
    <property type="entry name" value="CdaR_GGDEF"/>
</dbReference>
<sequence>MIESTQLEELISFDPQSRKIFLNDKRVVLMDADSLGTLRRDLIAALGIDRAKGFLLRYGWNCGENAAKTFRSFLPSGSEMDWMYAGPAIHEMTGNVAVELTNLKFNPDTKEYAAEGYWRHSYEAEQHITHFGIHHEPVCFTLSGFGGGYVSAHIGRKVIFREVECVGKGDPHCRWVAKPIEDWDDDIQSEVGYYEEENLAQELDRAYLRIEKQKEMLERALTINEELSKILLRQEGWLSIISILGKNLHTTVIIEDKEFRLVESTGVYREHELSRLLRHGGPYRALAVRLVEQKRTVRVSVPEEFGWRHERLMSPIIVNNEVVAYISLIKEEGDFEELELISLERASTSCAIQLLNERAVIEAEQRVKGQLLDELLTDGANLESLAYRIRRMGYDLTRPHYVFVFAMDQPPEKSTASRTRTGDVINPVAWDQHLSDIRKKLEGNLFSQIRNFGESTLVSSRLNHLVALVSLDMLDKLHIDAAAFGQMLTKNVFREFSNLRVRLGISSLCGGLADYRRGHEESKKALRFTGMKKDPPAIVQFDDLGFVARLSNGENTANLHQFADEILGKLLAYDKEHGTELLTTLHYFFEHQGNVLKTSRAMTMSAGSIKYRLRRAEEITGLDLSQSKDFFDAYLALDTLMFLGEVEL</sequence>
<dbReference type="Gene3D" id="3.30.1380.20">
    <property type="entry name" value="Trafficking protein particle complex subunit 3"/>
    <property type="match status" value="1"/>
</dbReference>
<dbReference type="Pfam" id="PF13556">
    <property type="entry name" value="HTH_30"/>
    <property type="match status" value="1"/>
</dbReference>
<evidence type="ECO:0000313" key="4">
    <source>
        <dbReference type="Proteomes" id="UP001232973"/>
    </source>
</evidence>
<organism evidence="3 4">
    <name type="scientific">Alicyclobacillus cycloheptanicus</name>
    <dbReference type="NCBI Taxonomy" id="1457"/>
    <lineage>
        <taxon>Bacteria</taxon>
        <taxon>Bacillati</taxon>
        <taxon>Bacillota</taxon>
        <taxon>Bacilli</taxon>
        <taxon>Bacillales</taxon>
        <taxon>Alicyclobacillaceae</taxon>
        <taxon>Alicyclobacillus</taxon>
    </lineage>
</organism>
<dbReference type="Pfam" id="PF02830">
    <property type="entry name" value="V4R"/>
    <property type="match status" value="1"/>
</dbReference>
<dbReference type="InterPro" id="IPR004096">
    <property type="entry name" value="V4R"/>
</dbReference>
<dbReference type="Proteomes" id="UP001232973">
    <property type="component" value="Unassembled WGS sequence"/>
</dbReference>
<dbReference type="InterPro" id="IPR010523">
    <property type="entry name" value="XylR_N"/>
</dbReference>
<accession>A0ABT9XMI4</accession>
<name>A0ABT9XMI4_9BACL</name>
<gene>
    <name evidence="3" type="ORF">J2S03_003383</name>
</gene>
<dbReference type="InterPro" id="IPR025736">
    <property type="entry name" value="PucR_C-HTH_dom"/>
</dbReference>
<evidence type="ECO:0000313" key="3">
    <source>
        <dbReference type="EMBL" id="MDQ0191512.1"/>
    </source>
</evidence>
<evidence type="ECO:0000256" key="1">
    <source>
        <dbReference type="ARBA" id="ARBA00006754"/>
    </source>
</evidence>